<dbReference type="SUPFAM" id="SSF56672">
    <property type="entry name" value="DNA/RNA polymerases"/>
    <property type="match status" value="1"/>
</dbReference>
<keyword evidence="3" id="KW-1185">Reference proteome</keyword>
<protein>
    <recommendedName>
        <fullName evidence="1">Reverse transcriptase domain-containing protein</fullName>
    </recommendedName>
</protein>
<sequence length="600" mass="68592">MFLRRLLTWVKACITTPKFSISINGELTGFFHSKRGLRQGDPMSPYLFVIAMEVLTKLLAKHIRDSPHFKFHWKCDKIKLSHLCFADDLIMLCHGSTPSATILKKSLDDFSSLTGLKANPTKSNIFLSGVHNDSRQQLINIFGYNVGSLPIRYLGIPIISSKLSHLDCSPLLVKVSTRISSWMNLCLSYAGRLQLIISVLSSIQVFWASHLCLPSKVLRNIEQKLCSFLWKGVDGNCKGAKVAWADICLPKNEGGLGIKDLISWNKALMIRHLWNLVHGSNNLWSTWIKTHHLKDKSIWEVKAPQTCSWNWRKLLKLRPIARPLIQHIIGNGLGTSLWFDNWHPDGPILLNWSSRVIYDSGLLNKAKVSSIILGDQWVWPCSMSIDLLEIKNHMPSYNPNSSLEDCIKWLPTPDGIYTVASTMASLKAPHPLVPWFELVWYSHNIPRMSFILWLAIRGRLSTLDRVHRYTPHVGTICILCSAFPETHAHLFFECAYSKVIWSHLKDMCGRPWNGQRWPSFIAWASQRWRGKSPSIVVKKLCLAVAVYSIWRERNNRIFRSPHKTSIVVTRSTIDTIRSRLLSINLKDWPNVALKWNISIS</sequence>
<reference evidence="2" key="1">
    <citation type="journal article" date="2022" name="Plant J.">
        <title>Strategies of tolerance reflected in two North American maple genomes.</title>
        <authorList>
            <person name="McEvoy S.L."/>
            <person name="Sezen U.U."/>
            <person name="Trouern-Trend A."/>
            <person name="McMahon S.M."/>
            <person name="Schaberg P.G."/>
            <person name="Yang J."/>
            <person name="Wegrzyn J.L."/>
            <person name="Swenson N.G."/>
        </authorList>
    </citation>
    <scope>NUCLEOTIDE SEQUENCE</scope>
    <source>
        <strain evidence="2">NS2018</strain>
    </source>
</reference>
<organism evidence="2 3">
    <name type="scientific">Acer saccharum</name>
    <name type="common">Sugar maple</name>
    <dbReference type="NCBI Taxonomy" id="4024"/>
    <lineage>
        <taxon>Eukaryota</taxon>
        <taxon>Viridiplantae</taxon>
        <taxon>Streptophyta</taxon>
        <taxon>Embryophyta</taxon>
        <taxon>Tracheophyta</taxon>
        <taxon>Spermatophyta</taxon>
        <taxon>Magnoliopsida</taxon>
        <taxon>eudicotyledons</taxon>
        <taxon>Gunneridae</taxon>
        <taxon>Pentapetalae</taxon>
        <taxon>rosids</taxon>
        <taxon>malvids</taxon>
        <taxon>Sapindales</taxon>
        <taxon>Sapindaceae</taxon>
        <taxon>Hippocastanoideae</taxon>
        <taxon>Acereae</taxon>
        <taxon>Acer</taxon>
    </lineage>
</organism>
<evidence type="ECO:0000259" key="1">
    <source>
        <dbReference type="PROSITE" id="PS50878"/>
    </source>
</evidence>
<dbReference type="Proteomes" id="UP001168877">
    <property type="component" value="Unassembled WGS sequence"/>
</dbReference>
<evidence type="ECO:0000313" key="3">
    <source>
        <dbReference type="Proteomes" id="UP001168877"/>
    </source>
</evidence>
<gene>
    <name evidence="2" type="ORF">LWI29_032944</name>
</gene>
<dbReference type="PANTHER" id="PTHR33116">
    <property type="entry name" value="REVERSE TRANSCRIPTASE ZINC-BINDING DOMAIN-CONTAINING PROTEIN-RELATED-RELATED"/>
    <property type="match status" value="1"/>
</dbReference>
<dbReference type="InterPro" id="IPR043502">
    <property type="entry name" value="DNA/RNA_pol_sf"/>
</dbReference>
<dbReference type="InterPro" id="IPR000477">
    <property type="entry name" value="RT_dom"/>
</dbReference>
<reference evidence="2" key="2">
    <citation type="submission" date="2023-06" db="EMBL/GenBank/DDBJ databases">
        <authorList>
            <person name="Swenson N.G."/>
            <person name="Wegrzyn J.L."/>
            <person name="Mcevoy S.L."/>
        </authorList>
    </citation>
    <scope>NUCLEOTIDE SEQUENCE</scope>
    <source>
        <strain evidence="2">NS2018</strain>
        <tissue evidence="2">Leaf</tissue>
    </source>
</reference>
<accession>A0AA39RNM7</accession>
<dbReference type="EMBL" id="JAUESC010000386">
    <property type="protein sequence ID" value="KAK0577433.1"/>
    <property type="molecule type" value="Genomic_DNA"/>
</dbReference>
<evidence type="ECO:0000313" key="2">
    <source>
        <dbReference type="EMBL" id="KAK0577433.1"/>
    </source>
</evidence>
<dbReference type="PANTHER" id="PTHR33116:SF78">
    <property type="entry name" value="OS12G0587133 PROTEIN"/>
    <property type="match status" value="1"/>
</dbReference>
<dbReference type="PROSITE" id="PS50878">
    <property type="entry name" value="RT_POL"/>
    <property type="match status" value="1"/>
</dbReference>
<comment type="caution">
    <text evidence="2">The sequence shown here is derived from an EMBL/GenBank/DDBJ whole genome shotgun (WGS) entry which is preliminary data.</text>
</comment>
<dbReference type="Pfam" id="PF00078">
    <property type="entry name" value="RVT_1"/>
    <property type="match status" value="1"/>
</dbReference>
<proteinExistence type="predicted"/>
<dbReference type="InterPro" id="IPR026960">
    <property type="entry name" value="RVT-Znf"/>
</dbReference>
<dbReference type="AlphaFoldDB" id="A0AA39RNM7"/>
<dbReference type="Pfam" id="PF13966">
    <property type="entry name" value="zf-RVT"/>
    <property type="match status" value="1"/>
</dbReference>
<feature type="domain" description="Reverse transcriptase" evidence="1">
    <location>
        <begin position="1"/>
        <end position="146"/>
    </location>
</feature>
<name>A0AA39RNM7_ACESA</name>